<dbReference type="RefSeq" id="WP_242177427.1">
    <property type="nucleotide sequence ID" value="NZ_JAKQYM010000002.1"/>
</dbReference>
<evidence type="ECO:0000259" key="2">
    <source>
        <dbReference type="Pfam" id="PF02517"/>
    </source>
</evidence>
<dbReference type="Proteomes" id="UP001139369">
    <property type="component" value="Unassembled WGS sequence"/>
</dbReference>
<accession>A0A9X2AJE3</accession>
<organism evidence="3 4">
    <name type="scientific">Polaribacter marinus</name>
    <dbReference type="NCBI Taxonomy" id="2916838"/>
    <lineage>
        <taxon>Bacteria</taxon>
        <taxon>Pseudomonadati</taxon>
        <taxon>Bacteroidota</taxon>
        <taxon>Flavobacteriia</taxon>
        <taxon>Flavobacteriales</taxon>
        <taxon>Flavobacteriaceae</taxon>
    </lineage>
</organism>
<keyword evidence="3" id="KW-0482">Metalloprotease</keyword>
<sequence>MATILTYLKKHFSEDYKITTYLLFFLFIGILIFLNHTTNIPTLFFRQHQDSPYIYGYYFLFFGFAYYSTIIIIATTKSDFSFLKKLSFWLTSLFAILLVSIRFGFLNHYSWIQENIAPEKVEFYTKVIARSIRFIIFSIGILVFYKLIEKHNKNFYGFSIKDVKWKLYLLLLLIAFPFILFASYQPSFLRQYPSIGYTGTFINKWLALVIYEPTYLLDFISIEWFFRGFLILGMIKSLGSKAILPMVALYVFFHIGKPTGEIIGSAFGGYVLGVISMYSKSIIGGIVIHMGVAFLMDAMAIFQKIDSFF</sequence>
<evidence type="ECO:0000313" key="4">
    <source>
        <dbReference type="Proteomes" id="UP001139369"/>
    </source>
</evidence>
<dbReference type="EMBL" id="JAKQYM010000002">
    <property type="protein sequence ID" value="MCI2228313.1"/>
    <property type="molecule type" value="Genomic_DNA"/>
</dbReference>
<feature type="transmembrane region" description="Helical" evidence="1">
    <location>
        <begin position="167"/>
        <end position="185"/>
    </location>
</feature>
<feature type="transmembrane region" description="Helical" evidence="1">
    <location>
        <begin position="238"/>
        <end position="256"/>
    </location>
</feature>
<protein>
    <submittedName>
        <fullName evidence="3">CPBP family intramembrane metalloprotease</fullName>
    </submittedName>
</protein>
<feature type="transmembrane region" description="Helical" evidence="1">
    <location>
        <begin position="262"/>
        <end position="279"/>
    </location>
</feature>
<gene>
    <name evidence="3" type="ORF">MC378_03970</name>
</gene>
<name>A0A9X2AJE3_9FLAO</name>
<feature type="transmembrane region" description="Helical" evidence="1">
    <location>
        <begin position="86"/>
        <end position="107"/>
    </location>
</feature>
<dbReference type="Pfam" id="PF02517">
    <property type="entry name" value="Rce1-like"/>
    <property type="match status" value="1"/>
</dbReference>
<dbReference type="InterPro" id="IPR003675">
    <property type="entry name" value="Rce1/LyrA-like_dom"/>
</dbReference>
<evidence type="ECO:0000313" key="3">
    <source>
        <dbReference type="EMBL" id="MCI2228313.1"/>
    </source>
</evidence>
<dbReference type="GO" id="GO:0080120">
    <property type="term" value="P:CAAX-box protein maturation"/>
    <property type="evidence" value="ECO:0007669"/>
    <property type="project" value="UniProtKB-ARBA"/>
</dbReference>
<feature type="transmembrane region" description="Helical" evidence="1">
    <location>
        <begin position="54"/>
        <end position="74"/>
    </location>
</feature>
<proteinExistence type="predicted"/>
<feature type="transmembrane region" description="Helical" evidence="1">
    <location>
        <begin position="18"/>
        <end position="34"/>
    </location>
</feature>
<keyword evidence="1" id="KW-0472">Membrane</keyword>
<keyword evidence="3" id="KW-0378">Hydrolase</keyword>
<feature type="domain" description="CAAX prenyl protease 2/Lysostaphin resistance protein A-like" evidence="2">
    <location>
        <begin position="213"/>
        <end position="293"/>
    </location>
</feature>
<evidence type="ECO:0000256" key="1">
    <source>
        <dbReference type="SAM" id="Phobius"/>
    </source>
</evidence>
<keyword evidence="1" id="KW-0812">Transmembrane</keyword>
<feature type="transmembrane region" description="Helical" evidence="1">
    <location>
        <begin position="127"/>
        <end position="147"/>
    </location>
</feature>
<reference evidence="3" key="1">
    <citation type="submission" date="2022-02" db="EMBL/GenBank/DDBJ databases">
        <title>Polaribacter sp. MSW13, isolated from seawater.</title>
        <authorList>
            <person name="Kristyanto S."/>
            <person name="Jung J."/>
            <person name="Jeon C.O."/>
        </authorList>
    </citation>
    <scope>NUCLEOTIDE SEQUENCE</scope>
    <source>
        <strain evidence="3">MSW13</strain>
    </source>
</reference>
<comment type="caution">
    <text evidence="3">The sequence shown here is derived from an EMBL/GenBank/DDBJ whole genome shotgun (WGS) entry which is preliminary data.</text>
</comment>
<dbReference type="AlphaFoldDB" id="A0A9X2AJE3"/>
<keyword evidence="3" id="KW-0645">Protease</keyword>
<keyword evidence="1" id="KW-1133">Transmembrane helix</keyword>
<dbReference type="GO" id="GO:0008237">
    <property type="term" value="F:metallopeptidase activity"/>
    <property type="evidence" value="ECO:0007669"/>
    <property type="project" value="UniProtKB-KW"/>
</dbReference>
<dbReference type="GO" id="GO:0004175">
    <property type="term" value="F:endopeptidase activity"/>
    <property type="evidence" value="ECO:0007669"/>
    <property type="project" value="UniProtKB-ARBA"/>
</dbReference>
<keyword evidence="4" id="KW-1185">Reference proteome</keyword>